<dbReference type="EMBL" id="PGEZ01000001">
    <property type="protein sequence ID" value="PJJ57704.1"/>
    <property type="molecule type" value="Genomic_DNA"/>
</dbReference>
<accession>A0A0B2B204</accession>
<dbReference type="Proteomes" id="UP000230842">
    <property type="component" value="Unassembled WGS sequence"/>
</dbReference>
<organism evidence="2 3">
    <name type="scientific">Mumia flava</name>
    <dbReference type="NCBI Taxonomy" id="1348852"/>
    <lineage>
        <taxon>Bacteria</taxon>
        <taxon>Bacillati</taxon>
        <taxon>Actinomycetota</taxon>
        <taxon>Actinomycetes</taxon>
        <taxon>Propionibacteriales</taxon>
        <taxon>Nocardioidaceae</taxon>
        <taxon>Mumia</taxon>
    </lineage>
</organism>
<dbReference type="InterPro" id="IPR002734">
    <property type="entry name" value="RibDG_C"/>
</dbReference>
<evidence type="ECO:0000313" key="2">
    <source>
        <dbReference type="EMBL" id="PJJ57704.1"/>
    </source>
</evidence>
<dbReference type="AlphaFoldDB" id="A0A0B2B204"/>
<dbReference type="GO" id="GO:0008703">
    <property type="term" value="F:5-amino-6-(5-phosphoribosylamino)uracil reductase activity"/>
    <property type="evidence" value="ECO:0007669"/>
    <property type="project" value="InterPro"/>
</dbReference>
<dbReference type="Pfam" id="PF01872">
    <property type="entry name" value="RibD_C"/>
    <property type="match status" value="1"/>
</dbReference>
<dbReference type="PANTHER" id="PTHR38011:SF2">
    <property type="entry name" value="BIFUNCTIONAL DEAMINASE-REDUCTASE DOMAIN PROTEIN"/>
    <property type="match status" value="1"/>
</dbReference>
<dbReference type="InterPro" id="IPR050765">
    <property type="entry name" value="Riboflavin_Biosynth_HTPR"/>
</dbReference>
<dbReference type="RefSeq" id="WP_039363376.1">
    <property type="nucleotide sequence ID" value="NZ_PGEZ01000001.1"/>
</dbReference>
<protein>
    <submittedName>
        <fullName evidence="2">Dihydrofolate reductase</fullName>
    </submittedName>
</protein>
<name>A0A0B2B204_9ACTN</name>
<dbReference type="GO" id="GO:0009231">
    <property type="term" value="P:riboflavin biosynthetic process"/>
    <property type="evidence" value="ECO:0007669"/>
    <property type="project" value="InterPro"/>
</dbReference>
<comment type="caution">
    <text evidence="2">The sequence shown here is derived from an EMBL/GenBank/DDBJ whole genome shotgun (WGS) entry which is preliminary data.</text>
</comment>
<dbReference type="InterPro" id="IPR024072">
    <property type="entry name" value="DHFR-like_dom_sf"/>
</dbReference>
<gene>
    <name evidence="2" type="ORF">CLV56_1942</name>
</gene>
<dbReference type="SUPFAM" id="SSF53597">
    <property type="entry name" value="Dihydrofolate reductase-like"/>
    <property type="match status" value="1"/>
</dbReference>
<evidence type="ECO:0000313" key="3">
    <source>
        <dbReference type="Proteomes" id="UP000230842"/>
    </source>
</evidence>
<sequence length="199" mass="21769">MRDLVAIEFLTVDGVMQGLGSPDEDTDGGFTHGGWGAPYADAIHEAVTADGLTETTGYLFGRRTYEKMAAFWPSQPDENPMARQLNETPKFVATRTLTDLSWDGARVLDGDLGVAVHKLKEDGTGEIATLGSGVLVHELMLLGLVDRFRLFIHPLLLGTGKRLFRELPSPRSLALRSYGTTSRGTVMVEYDVLRDDDPS</sequence>
<feature type="domain" description="Bacterial bifunctional deaminase-reductase C-terminal" evidence="1">
    <location>
        <begin position="9"/>
        <end position="184"/>
    </location>
</feature>
<dbReference type="Gene3D" id="3.40.430.10">
    <property type="entry name" value="Dihydrofolate Reductase, subunit A"/>
    <property type="match status" value="1"/>
</dbReference>
<keyword evidence="3" id="KW-1185">Reference proteome</keyword>
<proteinExistence type="predicted"/>
<reference evidence="2 3" key="1">
    <citation type="submission" date="2017-11" db="EMBL/GenBank/DDBJ databases">
        <title>Genomic Encyclopedia of Archaeal and Bacterial Type Strains, Phase II (KMG-II): From Individual Species to Whole Genera.</title>
        <authorList>
            <person name="Goeker M."/>
        </authorList>
    </citation>
    <scope>NUCLEOTIDE SEQUENCE [LARGE SCALE GENOMIC DNA]</scope>
    <source>
        <strain evidence="2 3">DSM 27763</strain>
    </source>
</reference>
<dbReference type="OrthoDB" id="3471498at2"/>
<dbReference type="PANTHER" id="PTHR38011">
    <property type="entry name" value="DIHYDROFOLATE REDUCTASE FAMILY PROTEIN (AFU_ORTHOLOGUE AFUA_8G06820)"/>
    <property type="match status" value="1"/>
</dbReference>
<evidence type="ECO:0000259" key="1">
    <source>
        <dbReference type="Pfam" id="PF01872"/>
    </source>
</evidence>